<organism evidence="1 2">
    <name type="scientific">Stylosanthes scabra</name>
    <dbReference type="NCBI Taxonomy" id="79078"/>
    <lineage>
        <taxon>Eukaryota</taxon>
        <taxon>Viridiplantae</taxon>
        <taxon>Streptophyta</taxon>
        <taxon>Embryophyta</taxon>
        <taxon>Tracheophyta</taxon>
        <taxon>Spermatophyta</taxon>
        <taxon>Magnoliopsida</taxon>
        <taxon>eudicotyledons</taxon>
        <taxon>Gunneridae</taxon>
        <taxon>Pentapetalae</taxon>
        <taxon>rosids</taxon>
        <taxon>fabids</taxon>
        <taxon>Fabales</taxon>
        <taxon>Fabaceae</taxon>
        <taxon>Papilionoideae</taxon>
        <taxon>50 kb inversion clade</taxon>
        <taxon>dalbergioids sensu lato</taxon>
        <taxon>Dalbergieae</taxon>
        <taxon>Pterocarpus clade</taxon>
        <taxon>Stylosanthes</taxon>
    </lineage>
</organism>
<evidence type="ECO:0000313" key="2">
    <source>
        <dbReference type="Proteomes" id="UP001341840"/>
    </source>
</evidence>
<protein>
    <submittedName>
        <fullName evidence="1">Uncharacterized protein</fullName>
    </submittedName>
</protein>
<accession>A0ABU6Y215</accession>
<dbReference type="EMBL" id="JASCZI010222610">
    <property type="protein sequence ID" value="MED6203369.1"/>
    <property type="molecule type" value="Genomic_DNA"/>
</dbReference>
<comment type="caution">
    <text evidence="1">The sequence shown here is derived from an EMBL/GenBank/DDBJ whole genome shotgun (WGS) entry which is preliminary data.</text>
</comment>
<dbReference type="Proteomes" id="UP001341840">
    <property type="component" value="Unassembled WGS sequence"/>
</dbReference>
<reference evidence="1 2" key="1">
    <citation type="journal article" date="2023" name="Plants (Basel)">
        <title>Bridging the Gap: Combining Genomics and Transcriptomics Approaches to Understand Stylosanthes scabra, an Orphan Legume from the Brazilian Caatinga.</title>
        <authorList>
            <person name="Ferreira-Neto J.R.C."/>
            <person name="da Silva M.D."/>
            <person name="Binneck E."/>
            <person name="de Melo N.F."/>
            <person name="da Silva R.H."/>
            <person name="de Melo A.L.T.M."/>
            <person name="Pandolfi V."/>
            <person name="Bustamante F.O."/>
            <person name="Brasileiro-Vidal A.C."/>
            <person name="Benko-Iseppon A.M."/>
        </authorList>
    </citation>
    <scope>NUCLEOTIDE SEQUENCE [LARGE SCALE GENOMIC DNA]</scope>
    <source>
        <tissue evidence="1">Leaves</tissue>
    </source>
</reference>
<sequence>MCGLAPLPQLHSGVTNLLLFFNAPIPALPEEPKAALQPSLFPPPRQFDEDHLSLLLPMVFEENELKQGRRD</sequence>
<name>A0ABU6Y215_9FABA</name>
<keyword evidence="2" id="KW-1185">Reference proteome</keyword>
<gene>
    <name evidence="1" type="ORF">PIB30_114835</name>
</gene>
<feature type="non-terminal residue" evidence="1">
    <location>
        <position position="71"/>
    </location>
</feature>
<evidence type="ECO:0000313" key="1">
    <source>
        <dbReference type="EMBL" id="MED6203369.1"/>
    </source>
</evidence>
<proteinExistence type="predicted"/>